<dbReference type="EC" id="3.5.1.1" evidence="1"/>
<dbReference type="PANTHER" id="PTHR42110:SF1">
    <property type="entry name" value="L-ASPARAGINASE, PUTATIVE (AFU_ORTHOLOGUE AFUA_3G11890)-RELATED"/>
    <property type="match status" value="1"/>
</dbReference>
<dbReference type="InterPro" id="IPR010349">
    <property type="entry name" value="Asparaginase_II"/>
</dbReference>
<protein>
    <submittedName>
        <fullName evidence="1">Asparaginase</fullName>
        <ecNumber evidence="1">3.5.1.1</ecNumber>
    </submittedName>
</protein>
<gene>
    <name evidence="1" type="ORF">LRX75_09660</name>
</gene>
<dbReference type="EMBL" id="JAJOZR010000005">
    <property type="protein sequence ID" value="MCD7109313.1"/>
    <property type="molecule type" value="Genomic_DNA"/>
</dbReference>
<dbReference type="GO" id="GO:0004067">
    <property type="term" value="F:asparaginase activity"/>
    <property type="evidence" value="ECO:0007669"/>
    <property type="project" value="UniProtKB-EC"/>
</dbReference>
<dbReference type="AlphaFoldDB" id="A0A9X1NRY3"/>
<sequence>MTNPVLVEVTRGPLVESRHRGMVIAVDGDGRTVFSLGDVDAAIFPRSACKAMQALPLVETGAADAYGLDQRMLALACSSHNGEPEHAALAADMLALAGRDVSTLECGAHWSFSQPVLIDQVRAMDKPNALHNNCSGKHSGFICAACHAGVDPQGYIGYDHFIQREIRDAMESLTGAALGHDNCGIDGCAIPTYAVPLKGLAHGFAKMATGTGLAPERARAARRLIDACMAEPFYVAGTKRACTRLMQIAPGRIFAKTGAEGVFCAAIPEQGIAIALKCEDGTTRAAEAMIAATLARFFRDEPEIEAALLAEATTSMHNWNGMHVGDVRVTEAFGRA</sequence>
<dbReference type="RefSeq" id="WP_231813814.1">
    <property type="nucleotide sequence ID" value="NZ_JAJOZR010000005.1"/>
</dbReference>
<reference evidence="1" key="1">
    <citation type="submission" date="2021-12" db="EMBL/GenBank/DDBJ databases">
        <authorList>
            <person name="Li Y."/>
        </authorList>
    </citation>
    <scope>NUCLEOTIDE SEQUENCE</scope>
    <source>
        <strain evidence="1">DKSPLA3</strain>
    </source>
</reference>
<dbReference type="Proteomes" id="UP001139089">
    <property type="component" value="Unassembled WGS sequence"/>
</dbReference>
<keyword evidence="1" id="KW-0378">Hydrolase</keyword>
<keyword evidence="2" id="KW-1185">Reference proteome</keyword>
<evidence type="ECO:0000313" key="1">
    <source>
        <dbReference type="EMBL" id="MCD7109313.1"/>
    </source>
</evidence>
<proteinExistence type="predicted"/>
<accession>A0A9X1NRY3</accession>
<evidence type="ECO:0000313" key="2">
    <source>
        <dbReference type="Proteomes" id="UP001139089"/>
    </source>
</evidence>
<name>A0A9X1NRY3_9HYPH</name>
<dbReference type="PANTHER" id="PTHR42110">
    <property type="entry name" value="L-ASPARAGINASE, PUTATIVE (AFU_ORTHOLOGUE AFUA_3G11890)-RELATED"/>
    <property type="match status" value="1"/>
</dbReference>
<dbReference type="Pfam" id="PF06089">
    <property type="entry name" value="Asparaginase_II"/>
    <property type="match status" value="1"/>
</dbReference>
<organism evidence="1 2">
    <name type="scientific">Rhizobium quercicola</name>
    <dbReference type="NCBI Taxonomy" id="2901226"/>
    <lineage>
        <taxon>Bacteria</taxon>
        <taxon>Pseudomonadati</taxon>
        <taxon>Pseudomonadota</taxon>
        <taxon>Alphaproteobacteria</taxon>
        <taxon>Hyphomicrobiales</taxon>
        <taxon>Rhizobiaceae</taxon>
        <taxon>Rhizobium/Agrobacterium group</taxon>
        <taxon>Rhizobium</taxon>
    </lineage>
</organism>
<comment type="caution">
    <text evidence="1">The sequence shown here is derived from an EMBL/GenBank/DDBJ whole genome shotgun (WGS) entry which is preliminary data.</text>
</comment>